<dbReference type="CDD" id="cd05379">
    <property type="entry name" value="CAP_bacterial"/>
    <property type="match status" value="1"/>
</dbReference>
<evidence type="ECO:0000256" key="1">
    <source>
        <dbReference type="SAM" id="Phobius"/>
    </source>
</evidence>
<gene>
    <name evidence="3" type="ORF">A2838_01500</name>
</gene>
<dbReference type="InterPro" id="IPR014044">
    <property type="entry name" value="CAP_dom"/>
</dbReference>
<name>A0A1G2SZI0_9BACT</name>
<dbReference type="Pfam" id="PF00188">
    <property type="entry name" value="CAP"/>
    <property type="match status" value="1"/>
</dbReference>
<protein>
    <recommendedName>
        <fullName evidence="2">SCP domain-containing protein</fullName>
    </recommendedName>
</protein>
<dbReference type="Gene3D" id="3.40.33.10">
    <property type="entry name" value="CAP"/>
    <property type="match status" value="1"/>
</dbReference>
<evidence type="ECO:0000259" key="2">
    <source>
        <dbReference type="Pfam" id="PF00188"/>
    </source>
</evidence>
<reference evidence="3 4" key="1">
    <citation type="journal article" date="2016" name="Nat. Commun.">
        <title>Thousands of microbial genomes shed light on interconnected biogeochemical processes in an aquifer system.</title>
        <authorList>
            <person name="Anantharaman K."/>
            <person name="Brown C.T."/>
            <person name="Hug L.A."/>
            <person name="Sharon I."/>
            <person name="Castelle C.J."/>
            <person name="Probst A.J."/>
            <person name="Thomas B.C."/>
            <person name="Singh A."/>
            <person name="Wilkins M.J."/>
            <person name="Karaoz U."/>
            <person name="Brodie E.L."/>
            <person name="Williams K.H."/>
            <person name="Hubbard S.S."/>
            <person name="Banfield J.F."/>
        </authorList>
    </citation>
    <scope>NUCLEOTIDE SEQUENCE [LARGE SCALE GENOMIC DNA]</scope>
</reference>
<keyword evidence="1" id="KW-1133">Transmembrane helix</keyword>
<keyword evidence="1" id="KW-0812">Transmembrane</keyword>
<comment type="caution">
    <text evidence="3">The sequence shown here is derived from an EMBL/GenBank/DDBJ whole genome shotgun (WGS) entry which is preliminary data.</text>
</comment>
<feature type="transmembrane region" description="Helical" evidence="1">
    <location>
        <begin position="27"/>
        <end position="47"/>
    </location>
</feature>
<feature type="domain" description="SCP" evidence="2">
    <location>
        <begin position="69"/>
        <end position="185"/>
    </location>
</feature>
<dbReference type="InterPro" id="IPR035940">
    <property type="entry name" value="CAP_sf"/>
</dbReference>
<proteinExistence type="predicted"/>
<evidence type="ECO:0000313" key="3">
    <source>
        <dbReference type="EMBL" id="OHA90262.1"/>
    </source>
</evidence>
<organism evidence="3 4">
    <name type="scientific">Candidatus Zambryskibacteria bacterium RIFCSPHIGHO2_01_FULL_46_25</name>
    <dbReference type="NCBI Taxonomy" id="1802738"/>
    <lineage>
        <taxon>Bacteria</taxon>
        <taxon>Candidatus Zambryskiibacteriota</taxon>
    </lineage>
</organism>
<evidence type="ECO:0000313" key="4">
    <source>
        <dbReference type="Proteomes" id="UP000178107"/>
    </source>
</evidence>
<dbReference type="EMBL" id="MHVH01000005">
    <property type="protein sequence ID" value="OHA90262.1"/>
    <property type="molecule type" value="Genomic_DNA"/>
</dbReference>
<dbReference type="PANTHER" id="PTHR31157">
    <property type="entry name" value="SCP DOMAIN-CONTAINING PROTEIN"/>
    <property type="match status" value="1"/>
</dbReference>
<dbReference type="PANTHER" id="PTHR31157:SF1">
    <property type="entry name" value="SCP DOMAIN-CONTAINING PROTEIN"/>
    <property type="match status" value="1"/>
</dbReference>
<feature type="transmembrane region" description="Helical" evidence="1">
    <location>
        <begin position="231"/>
        <end position="250"/>
    </location>
</feature>
<feature type="transmembrane region" description="Helical" evidence="1">
    <location>
        <begin position="259"/>
        <end position="280"/>
    </location>
</feature>
<dbReference type="Proteomes" id="UP000178107">
    <property type="component" value="Unassembled WGS sequence"/>
</dbReference>
<sequence>MISWLKRHFIPHEGNGHRPHILHRKNAAQLVGVVLLFELALFILPGLNFAGFVNSLNLGAVLPGVLSTLTNEKRLAENMPQLLENPLLMQSAQLKAEDMATKSYFAHTSPEGKTPWYWLKQVGYSYAYAGENLAVNFVDSEDVTEAWMNSPTHRANIVSGAYTEIGTGIATGVYKGNNAVFVAQVYGRPALFNPSLLPAAAQKSAGLNRVVQETTRFFQEAAASPRRTTDAVLFSVMGIITLALLFNIFIKIRHQHPDLILNGAVVMVVILALHIGNGYVSKDHGLETSFIAYNASEVEE</sequence>
<dbReference type="SUPFAM" id="SSF55797">
    <property type="entry name" value="PR-1-like"/>
    <property type="match status" value="1"/>
</dbReference>
<accession>A0A1G2SZI0</accession>
<keyword evidence="1" id="KW-0472">Membrane</keyword>
<dbReference type="AlphaFoldDB" id="A0A1G2SZI0"/>